<gene>
    <name evidence="3" type="ORF">B0T18DRAFT_395289</name>
</gene>
<comment type="caution">
    <text evidence="3">The sequence shown here is derived from an EMBL/GenBank/DDBJ whole genome shotgun (WGS) entry which is preliminary data.</text>
</comment>
<dbReference type="InterPro" id="IPR036291">
    <property type="entry name" value="NAD(P)-bd_dom_sf"/>
</dbReference>
<dbReference type="InterPro" id="IPR016040">
    <property type="entry name" value="NAD(P)-bd_dom"/>
</dbReference>
<dbReference type="PANTHER" id="PTHR43355">
    <property type="entry name" value="FLAVIN REDUCTASE (NADPH)"/>
    <property type="match status" value="1"/>
</dbReference>
<dbReference type="AlphaFoldDB" id="A0AA40F7Q6"/>
<organism evidence="3 4">
    <name type="scientific">Schizothecium vesticola</name>
    <dbReference type="NCBI Taxonomy" id="314040"/>
    <lineage>
        <taxon>Eukaryota</taxon>
        <taxon>Fungi</taxon>
        <taxon>Dikarya</taxon>
        <taxon>Ascomycota</taxon>
        <taxon>Pezizomycotina</taxon>
        <taxon>Sordariomycetes</taxon>
        <taxon>Sordariomycetidae</taxon>
        <taxon>Sordariales</taxon>
        <taxon>Schizotheciaceae</taxon>
        <taxon>Schizothecium</taxon>
    </lineage>
</organism>
<dbReference type="InterPro" id="IPR051606">
    <property type="entry name" value="Polyketide_Oxido-like"/>
</dbReference>
<evidence type="ECO:0000313" key="3">
    <source>
        <dbReference type="EMBL" id="KAK0752734.1"/>
    </source>
</evidence>
<evidence type="ECO:0000256" key="1">
    <source>
        <dbReference type="ARBA" id="ARBA00038376"/>
    </source>
</evidence>
<keyword evidence="4" id="KW-1185">Reference proteome</keyword>
<protein>
    <recommendedName>
        <fullName evidence="2">NAD(P)-binding domain-containing protein</fullName>
    </recommendedName>
</protein>
<dbReference type="SUPFAM" id="SSF51735">
    <property type="entry name" value="NAD(P)-binding Rossmann-fold domains"/>
    <property type="match status" value="1"/>
</dbReference>
<dbReference type="GO" id="GO:0042602">
    <property type="term" value="F:riboflavin reductase (NADPH) activity"/>
    <property type="evidence" value="ECO:0007669"/>
    <property type="project" value="TreeGrafter"/>
</dbReference>
<dbReference type="Gene3D" id="3.40.50.720">
    <property type="entry name" value="NAD(P)-binding Rossmann-like Domain"/>
    <property type="match status" value="1"/>
</dbReference>
<dbReference type="Proteomes" id="UP001172155">
    <property type="component" value="Unassembled WGS sequence"/>
</dbReference>
<feature type="domain" description="NAD(P)-binding" evidence="2">
    <location>
        <begin position="14"/>
        <end position="240"/>
    </location>
</feature>
<dbReference type="GO" id="GO:0004074">
    <property type="term" value="F:biliverdin reductase [NAD(P)H] activity"/>
    <property type="evidence" value="ECO:0007669"/>
    <property type="project" value="TreeGrafter"/>
</dbReference>
<accession>A0AA40F7Q6</accession>
<dbReference type="EMBL" id="JAUKUD010000001">
    <property type="protein sequence ID" value="KAK0752734.1"/>
    <property type="molecule type" value="Genomic_DNA"/>
</dbReference>
<name>A0AA40F7Q6_9PEZI</name>
<dbReference type="PANTHER" id="PTHR43355:SF2">
    <property type="entry name" value="FLAVIN REDUCTASE (NADPH)"/>
    <property type="match status" value="1"/>
</dbReference>
<evidence type="ECO:0000313" key="4">
    <source>
        <dbReference type="Proteomes" id="UP001172155"/>
    </source>
</evidence>
<dbReference type="Pfam" id="PF13460">
    <property type="entry name" value="NAD_binding_10"/>
    <property type="match status" value="1"/>
</dbReference>
<proteinExistence type="inferred from homology"/>
<comment type="similarity">
    <text evidence="1">Belongs to the avfA family.</text>
</comment>
<reference evidence="3" key="1">
    <citation type="submission" date="2023-06" db="EMBL/GenBank/DDBJ databases">
        <title>Genome-scale phylogeny and comparative genomics of the fungal order Sordariales.</title>
        <authorList>
            <consortium name="Lawrence Berkeley National Laboratory"/>
            <person name="Hensen N."/>
            <person name="Bonometti L."/>
            <person name="Westerberg I."/>
            <person name="Brannstrom I.O."/>
            <person name="Guillou S."/>
            <person name="Cros-Aarteil S."/>
            <person name="Calhoun S."/>
            <person name="Haridas S."/>
            <person name="Kuo A."/>
            <person name="Mondo S."/>
            <person name="Pangilinan J."/>
            <person name="Riley R."/>
            <person name="LaButti K."/>
            <person name="Andreopoulos B."/>
            <person name="Lipzen A."/>
            <person name="Chen C."/>
            <person name="Yanf M."/>
            <person name="Daum C."/>
            <person name="Ng V."/>
            <person name="Clum A."/>
            <person name="Steindorff A."/>
            <person name="Ohm R."/>
            <person name="Martin F."/>
            <person name="Silar P."/>
            <person name="Natvig D."/>
            <person name="Lalanne C."/>
            <person name="Gautier V."/>
            <person name="Ament-velasquez S.L."/>
            <person name="Kruys A."/>
            <person name="Hutchinson M.I."/>
            <person name="Powell A.J."/>
            <person name="Barry K."/>
            <person name="Miller A.N."/>
            <person name="Grigoriev I.V."/>
            <person name="Debuchy R."/>
            <person name="Gladieux P."/>
            <person name="Thoren M.H."/>
            <person name="Johannesson H."/>
        </authorList>
    </citation>
    <scope>NUCLEOTIDE SEQUENCE</scope>
    <source>
        <strain evidence="3">SMH3187-1</strain>
    </source>
</reference>
<evidence type="ECO:0000259" key="2">
    <source>
        <dbReference type="Pfam" id="PF13460"/>
    </source>
</evidence>
<sequence>MSSPTPTKTILFLGATGGCALSTLRRSLAAGHTCIALCRTPSKLLALLPADQRSLPTLHTIQGNATDTAALARALVHPPSAPGAAPTLVDTVVFALGGAFDWKKFDNDQPTVCDDSMKALLGALAHVRAESPVIAAAPPPRIAAVSTTGIPDSGVRDVPRLLAPLYHVLLKEPHKDKKAMEGALKGSATRWTIVRASLLTDGKDGGKVRVGVEDPVKGTLESSAVGYTISRADVGKWIFENVVEGGDEFVAKAVTLTY</sequence>